<dbReference type="SMART" id="SM00248">
    <property type="entry name" value="ANK"/>
    <property type="match status" value="3"/>
</dbReference>
<reference evidence="5" key="1">
    <citation type="submission" date="2021-01" db="EMBL/GenBank/DDBJ databases">
        <authorList>
            <person name="Corre E."/>
            <person name="Pelletier E."/>
            <person name="Niang G."/>
            <person name="Scheremetjew M."/>
            <person name="Finn R."/>
            <person name="Kale V."/>
            <person name="Holt S."/>
            <person name="Cochrane G."/>
            <person name="Meng A."/>
            <person name="Brown T."/>
            <person name="Cohen L."/>
        </authorList>
    </citation>
    <scope>NUCLEOTIDE SEQUENCE</scope>
    <source>
        <strain evidence="5">CCMP3105</strain>
    </source>
</reference>
<dbReference type="PANTHER" id="PTHR24180">
    <property type="entry name" value="CYCLIN-DEPENDENT KINASE INHIBITOR 2C-RELATED"/>
    <property type="match status" value="1"/>
</dbReference>
<dbReference type="Pfam" id="PF12796">
    <property type="entry name" value="Ank_2"/>
    <property type="match status" value="2"/>
</dbReference>
<evidence type="ECO:0000313" key="5">
    <source>
        <dbReference type="EMBL" id="CAE4645421.1"/>
    </source>
</evidence>
<dbReference type="PROSITE" id="PS50088">
    <property type="entry name" value="ANK_REPEAT"/>
    <property type="match status" value="2"/>
</dbReference>
<dbReference type="EMBL" id="HBNR01070745">
    <property type="protein sequence ID" value="CAE4645421.1"/>
    <property type="molecule type" value="Transcribed_RNA"/>
</dbReference>
<feature type="compositionally biased region" description="Basic and acidic residues" evidence="4">
    <location>
        <begin position="110"/>
        <end position="120"/>
    </location>
</feature>
<feature type="compositionally biased region" description="Low complexity" evidence="4">
    <location>
        <begin position="94"/>
        <end position="104"/>
    </location>
</feature>
<feature type="compositionally biased region" description="Basic and acidic residues" evidence="4">
    <location>
        <begin position="18"/>
        <end position="28"/>
    </location>
</feature>
<gene>
    <name evidence="5" type="ORF">AMON00008_LOCUS50109</name>
</gene>
<dbReference type="SUPFAM" id="SSF48403">
    <property type="entry name" value="Ankyrin repeat"/>
    <property type="match status" value="1"/>
</dbReference>
<sequence length="261" mass="27664">MTAAAAAAAAAAEEEEEHEAKRAAEEASRQAAAEEADKTGAPAGEDPEAAAEAAGRGEAEAGSPREEGARTRRAKAAARKWSEEAKRRQREQAAQEAAAAAAKQTEQDEAAMKAARERERAWKRKTPKEREDLARRIHAAAKGGSGSEVQALLDSGCGVDAEDGDGWTPLLRAAEMGDTGLVELLLQSGANAKAAVKLGEWGQTALHFAARKGNKEAAELLAPKSDVKAKNYLGKTASETARAEGHRNLARWLRGLERRQQ</sequence>
<feature type="region of interest" description="Disordered" evidence="4">
    <location>
        <begin position="1"/>
        <end position="132"/>
    </location>
</feature>
<feature type="compositionally biased region" description="Low complexity" evidence="4">
    <location>
        <begin position="1"/>
        <end position="11"/>
    </location>
</feature>
<dbReference type="Gene3D" id="1.25.40.20">
    <property type="entry name" value="Ankyrin repeat-containing domain"/>
    <property type="match status" value="1"/>
</dbReference>
<name>A0A7S4SGY5_9DINO</name>
<feature type="compositionally biased region" description="Basic and acidic residues" evidence="4">
    <location>
        <begin position="55"/>
        <end position="70"/>
    </location>
</feature>
<feature type="compositionally biased region" description="Basic and acidic residues" evidence="4">
    <location>
        <begin position="80"/>
        <end position="93"/>
    </location>
</feature>
<dbReference type="InterPro" id="IPR036770">
    <property type="entry name" value="Ankyrin_rpt-contain_sf"/>
</dbReference>
<feature type="compositionally biased region" description="Low complexity" evidence="4">
    <location>
        <begin position="40"/>
        <end position="54"/>
    </location>
</feature>
<organism evidence="5">
    <name type="scientific">Alexandrium monilatum</name>
    <dbReference type="NCBI Taxonomy" id="311494"/>
    <lineage>
        <taxon>Eukaryota</taxon>
        <taxon>Sar</taxon>
        <taxon>Alveolata</taxon>
        <taxon>Dinophyceae</taxon>
        <taxon>Gonyaulacales</taxon>
        <taxon>Pyrocystaceae</taxon>
        <taxon>Alexandrium</taxon>
    </lineage>
</organism>
<feature type="repeat" description="ANK" evidence="3">
    <location>
        <begin position="165"/>
        <end position="197"/>
    </location>
</feature>
<proteinExistence type="predicted"/>
<dbReference type="InterPro" id="IPR002110">
    <property type="entry name" value="Ankyrin_rpt"/>
</dbReference>
<feature type="repeat" description="ANK" evidence="3">
    <location>
        <begin position="201"/>
        <end position="221"/>
    </location>
</feature>
<evidence type="ECO:0000256" key="3">
    <source>
        <dbReference type="PROSITE-ProRule" id="PRU00023"/>
    </source>
</evidence>
<dbReference type="InterPro" id="IPR051637">
    <property type="entry name" value="Ank_repeat_dom-contain_49"/>
</dbReference>
<evidence type="ECO:0000256" key="2">
    <source>
        <dbReference type="ARBA" id="ARBA00023043"/>
    </source>
</evidence>
<dbReference type="AlphaFoldDB" id="A0A7S4SGY5"/>
<dbReference type="PANTHER" id="PTHR24180:SF45">
    <property type="entry name" value="POLY [ADP-RIBOSE] POLYMERASE TANKYRASE"/>
    <property type="match status" value="1"/>
</dbReference>
<accession>A0A7S4SGY5</accession>
<keyword evidence="2 3" id="KW-0040">ANK repeat</keyword>
<keyword evidence="1" id="KW-0677">Repeat</keyword>
<evidence type="ECO:0000256" key="4">
    <source>
        <dbReference type="SAM" id="MobiDB-lite"/>
    </source>
</evidence>
<dbReference type="PROSITE" id="PS50297">
    <property type="entry name" value="ANK_REP_REGION"/>
    <property type="match status" value="2"/>
</dbReference>
<protein>
    <submittedName>
        <fullName evidence="5">Uncharacterized protein</fullName>
    </submittedName>
</protein>
<evidence type="ECO:0000256" key="1">
    <source>
        <dbReference type="ARBA" id="ARBA00022737"/>
    </source>
</evidence>